<keyword evidence="2" id="KW-1185">Reference proteome</keyword>
<protein>
    <recommendedName>
        <fullName evidence="3">Addiction module toxin RelE</fullName>
    </recommendedName>
</protein>
<dbReference type="STRING" id="1218108.GCA_000382425_03435"/>
<gene>
    <name evidence="1" type="ORF">EB1_25400</name>
</gene>
<proteinExistence type="predicted"/>
<organism evidence="1 2">
    <name type="scientific">Empedobacter brevis NBRC 14943 = ATCC 43319</name>
    <dbReference type="NCBI Taxonomy" id="1218108"/>
    <lineage>
        <taxon>Bacteria</taxon>
        <taxon>Pseudomonadati</taxon>
        <taxon>Bacteroidota</taxon>
        <taxon>Flavobacteriia</taxon>
        <taxon>Flavobacteriales</taxon>
        <taxon>Weeksellaceae</taxon>
        <taxon>Empedobacter</taxon>
    </lineage>
</organism>
<evidence type="ECO:0008006" key="3">
    <source>
        <dbReference type="Google" id="ProtNLM"/>
    </source>
</evidence>
<name>A0A511NIV4_9FLAO</name>
<comment type="caution">
    <text evidence="1">The sequence shown here is derived from an EMBL/GenBank/DDBJ whole genome shotgun (WGS) entry which is preliminary data.</text>
</comment>
<dbReference type="EMBL" id="BJXC01000019">
    <property type="protein sequence ID" value="GEM52750.1"/>
    <property type="molecule type" value="Genomic_DNA"/>
</dbReference>
<dbReference type="AlphaFoldDB" id="A0A511NIV4"/>
<sequence length="71" mass="8502">METQAQFNFQVKSRKDTREWENTPVYYKTYCDRTTAIRYARRISKIFKSEIRMTEGTNPFKTSGTYISESN</sequence>
<reference evidence="1 2" key="1">
    <citation type="submission" date="2019-07" db="EMBL/GenBank/DDBJ databases">
        <title>Whole genome shotgun sequence of Empedobacter brevis NBRC 14943.</title>
        <authorList>
            <person name="Hosoyama A."/>
            <person name="Uohara A."/>
            <person name="Ohji S."/>
            <person name="Ichikawa N."/>
        </authorList>
    </citation>
    <scope>NUCLEOTIDE SEQUENCE [LARGE SCALE GENOMIC DNA]</scope>
    <source>
        <strain evidence="1 2">NBRC 14943</strain>
    </source>
</reference>
<evidence type="ECO:0000313" key="1">
    <source>
        <dbReference type="EMBL" id="GEM52750.1"/>
    </source>
</evidence>
<dbReference type="Proteomes" id="UP000321245">
    <property type="component" value="Unassembled WGS sequence"/>
</dbReference>
<evidence type="ECO:0000313" key="2">
    <source>
        <dbReference type="Proteomes" id="UP000321245"/>
    </source>
</evidence>
<accession>A0A511NIV4</accession>